<dbReference type="InterPro" id="IPR037523">
    <property type="entry name" value="VOC_core"/>
</dbReference>
<dbReference type="NCBIfam" id="NF041414">
    <property type="entry name" value="ArsI_CadI_VOC"/>
    <property type="match status" value="1"/>
</dbReference>
<feature type="domain" description="VOC" evidence="2">
    <location>
        <begin position="2"/>
        <end position="118"/>
    </location>
</feature>
<sequence length="143" mass="15587">MSRIQLALNVADLEASVAFYTTLFGVEPTKRRPGYANFAIAEPPLKLVLIEGEPGQDTRLDHLGVEVETTTQVDAAASRLKEAGLATIEETNVACCYAVQDKVWVYGPGKEPWEVYVVKGDSGQRDKAIDTSTPSQPADCCRR</sequence>
<dbReference type="eggNOG" id="COG0346">
    <property type="taxonomic scope" value="Bacteria"/>
</dbReference>
<dbReference type="HOGENOM" id="CLU_125391_0_0_11"/>
<dbReference type="RefSeq" id="WP_011291988.1">
    <property type="nucleotide sequence ID" value="NC_007333.1"/>
</dbReference>
<dbReference type="STRING" id="269800.Tfu_1557"/>
<protein>
    <recommendedName>
        <fullName evidence="2">VOC domain-containing protein</fullName>
    </recommendedName>
</protein>
<dbReference type="Gene3D" id="3.10.180.10">
    <property type="entry name" value="2,3-Dihydroxybiphenyl 1,2-Dioxygenase, domain 1"/>
    <property type="match status" value="1"/>
</dbReference>
<dbReference type="PROSITE" id="PS51819">
    <property type="entry name" value="VOC"/>
    <property type="match status" value="1"/>
</dbReference>
<dbReference type="InterPro" id="IPR029068">
    <property type="entry name" value="Glyas_Bleomycin-R_OHBP_Dase"/>
</dbReference>
<evidence type="ECO:0000259" key="2">
    <source>
        <dbReference type="PROSITE" id="PS51819"/>
    </source>
</evidence>
<organism evidence="3">
    <name type="scientific">Thermobifida fusca (strain YX)</name>
    <dbReference type="NCBI Taxonomy" id="269800"/>
    <lineage>
        <taxon>Bacteria</taxon>
        <taxon>Bacillati</taxon>
        <taxon>Actinomycetota</taxon>
        <taxon>Actinomycetes</taxon>
        <taxon>Streptosporangiales</taxon>
        <taxon>Nocardiopsidaceae</taxon>
        <taxon>Thermobifida</taxon>
    </lineage>
</organism>
<evidence type="ECO:0000313" key="3">
    <source>
        <dbReference type="EMBL" id="AAZ55593.1"/>
    </source>
</evidence>
<gene>
    <name evidence="3" type="ordered locus">Tfu_1557</name>
</gene>
<proteinExistence type="predicted"/>
<dbReference type="AlphaFoldDB" id="Q47PM6"/>
<dbReference type="SUPFAM" id="SSF54593">
    <property type="entry name" value="Glyoxalase/Bleomycin resistance protein/Dihydroxybiphenyl dioxygenase"/>
    <property type="match status" value="1"/>
</dbReference>
<dbReference type="InterPro" id="IPR049789">
    <property type="entry name" value="ArsI/CadI-like"/>
</dbReference>
<dbReference type="KEGG" id="tfu:Tfu_1557"/>
<feature type="region of interest" description="Disordered" evidence="1">
    <location>
        <begin position="124"/>
        <end position="143"/>
    </location>
</feature>
<dbReference type="EMBL" id="CP000088">
    <property type="protein sequence ID" value="AAZ55593.1"/>
    <property type="molecule type" value="Genomic_DNA"/>
</dbReference>
<accession>Q47PM6</accession>
<dbReference type="InterPro" id="IPR004360">
    <property type="entry name" value="Glyas_Fos-R_dOase_dom"/>
</dbReference>
<dbReference type="InterPro" id="IPR052393">
    <property type="entry name" value="Cadmium-induced_rsp"/>
</dbReference>
<dbReference type="PANTHER" id="PTHR41294:SF1">
    <property type="entry name" value="CADMIUM-INDUCED PROTEIN CADI"/>
    <property type="match status" value="1"/>
</dbReference>
<dbReference type="OrthoDB" id="9789608at2"/>
<reference evidence="3" key="1">
    <citation type="submission" date="2005-07" db="EMBL/GenBank/DDBJ databases">
        <title>Complete sequence of Thermobifida fusca YX.</title>
        <authorList>
            <consortium name="US DOE Joint Genome Institute"/>
            <person name="Copeland A."/>
            <person name="Lucas S."/>
            <person name="Lapidus A."/>
            <person name="Barry K."/>
            <person name="Detter J.C."/>
            <person name="Glavina T."/>
            <person name="Hammon N."/>
            <person name="Israni S."/>
            <person name="Pitluck S."/>
            <person name="Di Bartolo G."/>
            <person name="Chain P."/>
            <person name="Schmutz J."/>
            <person name="Larimer F."/>
            <person name="Land M."/>
            <person name="Lykidis A."/>
            <person name="Richardson P."/>
        </authorList>
    </citation>
    <scope>NUCLEOTIDE SEQUENCE</scope>
    <source>
        <strain evidence="3">YX</strain>
    </source>
</reference>
<name>Q47PM6_THEFY</name>
<dbReference type="PANTHER" id="PTHR41294">
    <property type="entry name" value="CADMIUM-INDUCED PROTEIN CADI"/>
    <property type="match status" value="1"/>
</dbReference>
<dbReference type="GO" id="GO:0046686">
    <property type="term" value="P:response to cadmium ion"/>
    <property type="evidence" value="ECO:0007669"/>
    <property type="project" value="TreeGrafter"/>
</dbReference>
<evidence type="ECO:0000256" key="1">
    <source>
        <dbReference type="SAM" id="MobiDB-lite"/>
    </source>
</evidence>
<dbReference type="Pfam" id="PF00903">
    <property type="entry name" value="Glyoxalase"/>
    <property type="match status" value="1"/>
</dbReference>